<dbReference type="PANTHER" id="PTHR46136:SF1">
    <property type="entry name" value="TRANSCRIPTION FACTOR GTE11-RELATED"/>
    <property type="match status" value="1"/>
</dbReference>
<accession>A0AA88UHV5</accession>
<protein>
    <recommendedName>
        <fullName evidence="2">Retrotransposon gag domain-containing protein</fullName>
    </recommendedName>
</protein>
<proteinExistence type="predicted"/>
<dbReference type="PANTHER" id="PTHR46136">
    <property type="entry name" value="TRANSCRIPTION FACTOR GTE8"/>
    <property type="match status" value="1"/>
</dbReference>
<evidence type="ECO:0000313" key="4">
    <source>
        <dbReference type="Proteomes" id="UP001187471"/>
    </source>
</evidence>
<reference evidence="3" key="1">
    <citation type="submission" date="2022-12" db="EMBL/GenBank/DDBJ databases">
        <title>Draft genome assemblies for two species of Escallonia (Escalloniales).</title>
        <authorList>
            <person name="Chanderbali A."/>
            <person name="Dervinis C."/>
            <person name="Anghel I."/>
            <person name="Soltis D."/>
            <person name="Soltis P."/>
            <person name="Zapata F."/>
        </authorList>
    </citation>
    <scope>NUCLEOTIDE SEQUENCE</scope>
    <source>
        <strain evidence="3">UCBG92.1500</strain>
        <tissue evidence="3">Leaf</tissue>
    </source>
</reference>
<keyword evidence="4" id="KW-1185">Reference proteome</keyword>
<comment type="caution">
    <text evidence="3">The sequence shown here is derived from an EMBL/GenBank/DDBJ whole genome shotgun (WGS) entry which is preliminary data.</text>
</comment>
<feature type="compositionally biased region" description="Low complexity" evidence="1">
    <location>
        <begin position="314"/>
        <end position="331"/>
    </location>
</feature>
<organism evidence="3 4">
    <name type="scientific">Escallonia rubra</name>
    <dbReference type="NCBI Taxonomy" id="112253"/>
    <lineage>
        <taxon>Eukaryota</taxon>
        <taxon>Viridiplantae</taxon>
        <taxon>Streptophyta</taxon>
        <taxon>Embryophyta</taxon>
        <taxon>Tracheophyta</taxon>
        <taxon>Spermatophyta</taxon>
        <taxon>Magnoliopsida</taxon>
        <taxon>eudicotyledons</taxon>
        <taxon>Gunneridae</taxon>
        <taxon>Pentapetalae</taxon>
        <taxon>asterids</taxon>
        <taxon>campanulids</taxon>
        <taxon>Escalloniales</taxon>
        <taxon>Escalloniaceae</taxon>
        <taxon>Escallonia</taxon>
    </lineage>
</organism>
<feature type="domain" description="Retrotransposon gag" evidence="2">
    <location>
        <begin position="152"/>
        <end position="244"/>
    </location>
</feature>
<dbReference type="InterPro" id="IPR052442">
    <property type="entry name" value="Env_Response_Regulator"/>
</dbReference>
<sequence length="731" mass="82687">MGYGNRIKQELDEHVSLMEAQFADRFGSLDDQLTELRQNVEELPALKLSVDQLNEELPAMRQALSELQGLMQQLIYAKGNEGAEGSNSKTRGNKSWEANHRDFLPYNNGNVFPKLPKLEFPKFYGGDSYGWVRKAGRYFEFHPMDEMLNVNFASVHFEGQAEHWFGTYTKAKGKVSWTEFVRDLNSRFAQLFKESVIGEFHKLRQLGSVEQYYNEFETLRFVLVNEGCKFEEVYFVQSFISGLKDELRLEVEKFEVHNLSRAIYPARKQEATINNSWYQSRTTPKFQSTYSPLTPAKSNLSNTVAKPRSPALTLKPQPLQAQPNNQNKALLPTPNVPQQRLTRAYFDDRRKRGLCYWCEETFSHAHVCKNKHVSMLVVDEGEEEAPPPIYDEEVHPQPQATENNEHPEKMEITVFGEKAMQSVIVNENHLVIFIAIASEIPLGHSHASNAELGVKLTSGLRKSDSDGALSSLDEENVGSSLGFSTASAATKETYASLHGIQVSPEKALRVAMLKCRFADTISKEEEKTNKLADPAKMRQETERLHREKEAQIKAAVAAKRQRFEALNHSKLGQKSATTLSIRTEYRKIHDYHDAKGFNVSKRTSEGVFSWKRQTVASSSVCNLRGVVTTKAAAESASARKRVKDKATEVQTTKKEFAKGRGTVEGRDTGGGIRFRGADDEERYQGVDSGDGLRWQCRHWMFIDSGGRWWCATGGGGQSWLVVDCNEMISHR</sequence>
<gene>
    <name evidence="3" type="ORF">RJ640_002488</name>
</gene>
<dbReference type="InterPro" id="IPR005162">
    <property type="entry name" value="Retrotrans_gag_dom"/>
</dbReference>
<evidence type="ECO:0000259" key="2">
    <source>
        <dbReference type="Pfam" id="PF03732"/>
    </source>
</evidence>
<dbReference type="EMBL" id="JAVXUO010001402">
    <property type="protein sequence ID" value="KAK2982651.1"/>
    <property type="molecule type" value="Genomic_DNA"/>
</dbReference>
<evidence type="ECO:0000256" key="1">
    <source>
        <dbReference type="SAM" id="MobiDB-lite"/>
    </source>
</evidence>
<evidence type="ECO:0000313" key="3">
    <source>
        <dbReference type="EMBL" id="KAK2982651.1"/>
    </source>
</evidence>
<dbReference type="Pfam" id="PF03732">
    <property type="entry name" value="Retrotrans_gag"/>
    <property type="match status" value="1"/>
</dbReference>
<feature type="compositionally biased region" description="Polar residues" evidence="1">
    <location>
        <begin position="288"/>
        <end position="304"/>
    </location>
</feature>
<feature type="region of interest" description="Disordered" evidence="1">
    <location>
        <begin position="288"/>
        <end position="333"/>
    </location>
</feature>
<name>A0AA88UHV5_9ASTE</name>
<dbReference type="AlphaFoldDB" id="A0AA88UHV5"/>
<dbReference type="Proteomes" id="UP001187471">
    <property type="component" value="Unassembled WGS sequence"/>
</dbReference>